<organism evidence="2 3">
    <name type="scientific">Tetradesmus obliquus</name>
    <name type="common">Green alga</name>
    <name type="synonym">Acutodesmus obliquus</name>
    <dbReference type="NCBI Taxonomy" id="3088"/>
    <lineage>
        <taxon>Eukaryota</taxon>
        <taxon>Viridiplantae</taxon>
        <taxon>Chlorophyta</taxon>
        <taxon>core chlorophytes</taxon>
        <taxon>Chlorophyceae</taxon>
        <taxon>CS clade</taxon>
        <taxon>Sphaeropleales</taxon>
        <taxon>Scenedesmaceae</taxon>
        <taxon>Tetradesmus</taxon>
    </lineage>
</organism>
<accession>A0ABY8U058</accession>
<dbReference type="EMBL" id="CP126211">
    <property type="protein sequence ID" value="WIA13336.1"/>
    <property type="molecule type" value="Genomic_DNA"/>
</dbReference>
<proteinExistence type="predicted"/>
<reference evidence="2 3" key="1">
    <citation type="submission" date="2023-05" db="EMBL/GenBank/DDBJ databases">
        <title>A 100% complete, gapless, phased diploid assembly of the Scenedesmus obliquus UTEX 3031 genome.</title>
        <authorList>
            <person name="Biondi T.C."/>
            <person name="Hanschen E.R."/>
            <person name="Kwon T."/>
            <person name="Eng W."/>
            <person name="Kruse C.P.S."/>
            <person name="Koehler S.I."/>
            <person name="Kunde Y."/>
            <person name="Gleasner C.D."/>
            <person name="You Mak K.T."/>
            <person name="Polle J."/>
            <person name="Hovde B.T."/>
            <person name="Starkenburg S.R."/>
        </authorList>
    </citation>
    <scope>NUCLEOTIDE SEQUENCE [LARGE SCALE GENOMIC DNA]</scope>
    <source>
        <strain evidence="2 3">DOE0152z</strain>
    </source>
</reference>
<sequence>MPASLQLLPTAKAAAAAAAAGRLPMTAAGAPDSCRPGDQLQRQLQQRQRQRQQQPAAAADRSSCRP</sequence>
<keyword evidence="3" id="KW-1185">Reference proteome</keyword>
<name>A0ABY8U058_TETOB</name>
<protein>
    <submittedName>
        <fullName evidence="2">Uncharacterized protein</fullName>
    </submittedName>
</protein>
<feature type="compositionally biased region" description="Low complexity" evidence="1">
    <location>
        <begin position="39"/>
        <end position="54"/>
    </location>
</feature>
<feature type="region of interest" description="Disordered" evidence="1">
    <location>
        <begin position="26"/>
        <end position="66"/>
    </location>
</feature>
<evidence type="ECO:0000313" key="2">
    <source>
        <dbReference type="EMBL" id="WIA13336.1"/>
    </source>
</evidence>
<evidence type="ECO:0000313" key="3">
    <source>
        <dbReference type="Proteomes" id="UP001244341"/>
    </source>
</evidence>
<dbReference type="Proteomes" id="UP001244341">
    <property type="component" value="Chromosome 4b"/>
</dbReference>
<evidence type="ECO:0000256" key="1">
    <source>
        <dbReference type="SAM" id="MobiDB-lite"/>
    </source>
</evidence>
<gene>
    <name evidence="2" type="ORF">OEZ85_006918</name>
</gene>